<sequence>MTDLDTRRKIDALLQTFYQQARTDELLGPVFLGALGHGDWSGHLGTVTDFWCTVLLGESSYPGGFMWKHMRLPIAAAHVDRWTEMFSSLIRETHMGPVTEEALRRVEIMGEVLRAKIKPRGERGPIIQ</sequence>
<dbReference type="InterPro" id="IPR009050">
    <property type="entry name" value="Globin-like_sf"/>
</dbReference>
<dbReference type="Gene3D" id="1.10.490.10">
    <property type="entry name" value="Globins"/>
    <property type="match status" value="1"/>
</dbReference>
<comment type="caution">
    <text evidence="1">The sequence shown here is derived from an EMBL/GenBank/DDBJ whole genome shotgun (WGS) entry which is preliminary data.</text>
</comment>
<dbReference type="RefSeq" id="WP_168038962.1">
    <property type="nucleotide sequence ID" value="NZ_JAATJH010000005.1"/>
</dbReference>
<reference evidence="1 2" key="1">
    <citation type="submission" date="2020-03" db="EMBL/GenBank/DDBJ databases">
        <title>Genomic Encyclopedia of Type Strains, Phase IV (KMG-IV): sequencing the most valuable type-strain genomes for metagenomic binning, comparative biology and taxonomic classification.</title>
        <authorList>
            <person name="Goeker M."/>
        </authorList>
    </citation>
    <scope>NUCLEOTIDE SEQUENCE [LARGE SCALE GENOMIC DNA]</scope>
    <source>
        <strain evidence="1 2">DSM 105096</strain>
    </source>
</reference>
<proteinExistence type="predicted"/>
<accession>A0ABX0XEX0</accession>
<evidence type="ECO:0000313" key="1">
    <source>
        <dbReference type="EMBL" id="NJC27665.1"/>
    </source>
</evidence>
<gene>
    <name evidence="1" type="ORF">GGR27_003182</name>
</gene>
<evidence type="ECO:0000313" key="2">
    <source>
        <dbReference type="Proteomes" id="UP000770785"/>
    </source>
</evidence>
<dbReference type="InterPro" id="IPR012292">
    <property type="entry name" value="Globin/Proto"/>
</dbReference>
<dbReference type="SUPFAM" id="SSF46458">
    <property type="entry name" value="Globin-like"/>
    <property type="match status" value="1"/>
</dbReference>
<name>A0ABX0XEX0_9BACT</name>
<organism evidence="1 2">
    <name type="scientific">Neolewinella antarctica</name>
    <dbReference type="NCBI Taxonomy" id="442734"/>
    <lineage>
        <taxon>Bacteria</taxon>
        <taxon>Pseudomonadati</taxon>
        <taxon>Bacteroidota</taxon>
        <taxon>Saprospiria</taxon>
        <taxon>Saprospirales</taxon>
        <taxon>Lewinellaceae</taxon>
        <taxon>Neolewinella</taxon>
    </lineage>
</organism>
<keyword evidence="2" id="KW-1185">Reference proteome</keyword>
<dbReference type="Proteomes" id="UP000770785">
    <property type="component" value="Unassembled WGS sequence"/>
</dbReference>
<dbReference type="EMBL" id="JAATJH010000005">
    <property type="protein sequence ID" value="NJC27665.1"/>
    <property type="molecule type" value="Genomic_DNA"/>
</dbReference>
<protein>
    <submittedName>
        <fullName evidence="1">Hemoglobin</fullName>
    </submittedName>
</protein>
<dbReference type="CDD" id="cd08916">
    <property type="entry name" value="TrHb3_P"/>
    <property type="match status" value="1"/>
</dbReference>